<evidence type="ECO:0000313" key="2">
    <source>
        <dbReference type="Proteomes" id="UP001469553"/>
    </source>
</evidence>
<dbReference type="Proteomes" id="UP001469553">
    <property type="component" value="Unassembled WGS sequence"/>
</dbReference>
<name>A0ABV0ZW81_9TELE</name>
<evidence type="ECO:0000313" key="1">
    <source>
        <dbReference type="EMBL" id="MEQ2310251.1"/>
    </source>
</evidence>
<comment type="caution">
    <text evidence="1">The sequence shown here is derived from an EMBL/GenBank/DDBJ whole genome shotgun (WGS) entry which is preliminary data.</text>
</comment>
<dbReference type="EMBL" id="JAHRIP010075581">
    <property type="protein sequence ID" value="MEQ2310251.1"/>
    <property type="molecule type" value="Genomic_DNA"/>
</dbReference>
<keyword evidence="2" id="KW-1185">Reference proteome</keyword>
<proteinExistence type="predicted"/>
<gene>
    <name evidence="1" type="ORF">AMECASPLE_006951</name>
</gene>
<reference evidence="1 2" key="1">
    <citation type="submission" date="2021-06" db="EMBL/GenBank/DDBJ databases">
        <authorList>
            <person name="Palmer J.M."/>
        </authorList>
    </citation>
    <scope>NUCLEOTIDE SEQUENCE [LARGE SCALE GENOMIC DNA]</scope>
    <source>
        <strain evidence="1 2">AS_MEX2019</strain>
        <tissue evidence="1">Muscle</tissue>
    </source>
</reference>
<sequence>MAALTHDVASPLGTQKLPTSFFTKGCTSRSASDQNHELIFCPFPDFSSFTLCFVPLCCVPPELDVFYLQLPISGYPWVCVGCCVRAKTHPSPMSLCAHTHTHSASTHALGAHAPLAGTDAVNWTLGAWQSPAEPSGAESSPLGA</sequence>
<organism evidence="1 2">
    <name type="scientific">Ameca splendens</name>
    <dbReference type="NCBI Taxonomy" id="208324"/>
    <lineage>
        <taxon>Eukaryota</taxon>
        <taxon>Metazoa</taxon>
        <taxon>Chordata</taxon>
        <taxon>Craniata</taxon>
        <taxon>Vertebrata</taxon>
        <taxon>Euteleostomi</taxon>
        <taxon>Actinopterygii</taxon>
        <taxon>Neopterygii</taxon>
        <taxon>Teleostei</taxon>
        <taxon>Neoteleostei</taxon>
        <taxon>Acanthomorphata</taxon>
        <taxon>Ovalentaria</taxon>
        <taxon>Atherinomorphae</taxon>
        <taxon>Cyprinodontiformes</taxon>
        <taxon>Goodeidae</taxon>
        <taxon>Ameca</taxon>
    </lineage>
</organism>
<protein>
    <submittedName>
        <fullName evidence="1">Uncharacterized protein</fullName>
    </submittedName>
</protein>
<accession>A0ABV0ZW81</accession>